<organism evidence="2 3">
    <name type="scientific">Ataeniobius toweri</name>
    <dbReference type="NCBI Taxonomy" id="208326"/>
    <lineage>
        <taxon>Eukaryota</taxon>
        <taxon>Metazoa</taxon>
        <taxon>Chordata</taxon>
        <taxon>Craniata</taxon>
        <taxon>Vertebrata</taxon>
        <taxon>Euteleostomi</taxon>
        <taxon>Actinopterygii</taxon>
        <taxon>Neopterygii</taxon>
        <taxon>Teleostei</taxon>
        <taxon>Neoteleostei</taxon>
        <taxon>Acanthomorphata</taxon>
        <taxon>Ovalentaria</taxon>
        <taxon>Atherinomorphae</taxon>
        <taxon>Cyprinodontiformes</taxon>
        <taxon>Goodeidae</taxon>
        <taxon>Ataeniobius</taxon>
    </lineage>
</organism>
<feature type="transmembrane region" description="Helical" evidence="1">
    <location>
        <begin position="40"/>
        <end position="59"/>
    </location>
</feature>
<reference evidence="2 3" key="1">
    <citation type="submission" date="2021-07" db="EMBL/GenBank/DDBJ databases">
        <authorList>
            <person name="Palmer J.M."/>
        </authorList>
    </citation>
    <scope>NUCLEOTIDE SEQUENCE [LARGE SCALE GENOMIC DNA]</scope>
    <source>
        <strain evidence="2 3">AT_MEX2019</strain>
        <tissue evidence="2">Muscle</tissue>
    </source>
</reference>
<proteinExistence type="predicted"/>
<sequence>MVVLSCADETKITSALLCSALFLTASQTHAVTQPHSACLLAFVSLGPSAYVFLTLLLYSNIPLFNLKEKLWSRHTSTTFIKMLCCKPPSSPVCFFKLRPTQEGQNLCECTSTALISCINICAPMLVLLEY</sequence>
<keyword evidence="1" id="KW-0472">Membrane</keyword>
<comment type="caution">
    <text evidence="2">The sequence shown here is derived from an EMBL/GenBank/DDBJ whole genome shotgun (WGS) entry which is preliminary data.</text>
</comment>
<protein>
    <submittedName>
        <fullName evidence="2">Uncharacterized protein</fullName>
    </submittedName>
</protein>
<evidence type="ECO:0000313" key="2">
    <source>
        <dbReference type="EMBL" id="MED6242164.1"/>
    </source>
</evidence>
<name>A0ABU7AVW0_9TELE</name>
<keyword evidence="1" id="KW-0812">Transmembrane</keyword>
<accession>A0ABU7AVW0</accession>
<evidence type="ECO:0000256" key="1">
    <source>
        <dbReference type="SAM" id="Phobius"/>
    </source>
</evidence>
<keyword evidence="3" id="KW-1185">Reference proteome</keyword>
<evidence type="ECO:0000313" key="3">
    <source>
        <dbReference type="Proteomes" id="UP001345963"/>
    </source>
</evidence>
<gene>
    <name evidence="2" type="ORF">ATANTOWER_000996</name>
</gene>
<dbReference type="EMBL" id="JAHUTI010030603">
    <property type="protein sequence ID" value="MED6242164.1"/>
    <property type="molecule type" value="Genomic_DNA"/>
</dbReference>
<dbReference type="Proteomes" id="UP001345963">
    <property type="component" value="Unassembled WGS sequence"/>
</dbReference>
<keyword evidence="1" id="KW-1133">Transmembrane helix</keyword>